<organism evidence="9 10">
    <name type="scientific">Citricoccus muralis</name>
    <dbReference type="NCBI Taxonomy" id="169134"/>
    <lineage>
        <taxon>Bacteria</taxon>
        <taxon>Bacillati</taxon>
        <taxon>Actinomycetota</taxon>
        <taxon>Actinomycetes</taxon>
        <taxon>Micrococcales</taxon>
        <taxon>Micrococcaceae</taxon>
        <taxon>Citricoccus</taxon>
    </lineage>
</organism>
<keyword evidence="10" id="KW-1185">Reference proteome</keyword>
<dbReference type="Pfam" id="PF00072">
    <property type="entry name" value="Response_reg"/>
    <property type="match status" value="1"/>
</dbReference>
<dbReference type="PROSITE" id="PS50043">
    <property type="entry name" value="HTH_LUXR_2"/>
    <property type="match status" value="1"/>
</dbReference>
<dbReference type="GO" id="GO:0000160">
    <property type="term" value="P:phosphorelay signal transduction system"/>
    <property type="evidence" value="ECO:0007669"/>
    <property type="project" value="InterPro"/>
</dbReference>
<keyword evidence="2" id="KW-0805">Transcription regulation</keyword>
<dbReference type="InterPro" id="IPR016032">
    <property type="entry name" value="Sig_transdc_resp-reg_C-effctor"/>
</dbReference>
<dbReference type="Pfam" id="PF00196">
    <property type="entry name" value="GerE"/>
    <property type="match status" value="1"/>
</dbReference>
<feature type="region of interest" description="Disordered" evidence="6">
    <location>
        <begin position="78"/>
        <end position="119"/>
    </location>
</feature>
<reference evidence="9 10" key="1">
    <citation type="submission" date="2018-07" db="EMBL/GenBank/DDBJ databases">
        <title>Sequencing the genomes of 1000 actinobacteria strains.</title>
        <authorList>
            <person name="Klenk H.-P."/>
        </authorList>
    </citation>
    <scope>NUCLEOTIDE SEQUENCE [LARGE SCALE GENOMIC DNA]</scope>
    <source>
        <strain evidence="9 10">DSM 14442</strain>
    </source>
</reference>
<evidence type="ECO:0000256" key="4">
    <source>
        <dbReference type="ARBA" id="ARBA00023163"/>
    </source>
</evidence>
<dbReference type="SMART" id="SM00421">
    <property type="entry name" value="HTH_LUXR"/>
    <property type="match status" value="1"/>
</dbReference>
<feature type="domain" description="Response regulatory" evidence="8">
    <location>
        <begin position="11"/>
        <end position="170"/>
    </location>
</feature>
<dbReference type="AlphaFoldDB" id="A0A3D9LFI7"/>
<dbReference type="SUPFAM" id="SSF52172">
    <property type="entry name" value="CheY-like"/>
    <property type="match status" value="1"/>
</dbReference>
<dbReference type="PROSITE" id="PS00622">
    <property type="entry name" value="HTH_LUXR_1"/>
    <property type="match status" value="1"/>
</dbReference>
<dbReference type="InterPro" id="IPR011006">
    <property type="entry name" value="CheY-like_superfamily"/>
</dbReference>
<dbReference type="Proteomes" id="UP000256727">
    <property type="component" value="Unassembled WGS sequence"/>
</dbReference>
<sequence>MTETQQPAAIRVALVDDQQLVRSGLAMLINSQPDLEVVVEASNGRDAVASPAVRSADVVLMDIRMPQMDGISATRALLPRMPDAGPAPAAASRTTSGGRASSAGPGSGRAAHPSSLSDAVAREPVGPRIVVLTTFDLDEYALEAIEAGASGFLLKDAPPEELLAAIRTVHRGDAVIAPSTTRRLLDHMAPTLRRDQAADDRRQRETAAVDSLTPREREVLGLMARGDSNQEIAAGLFLSEATVKTHVGRVLAKLGARDRVQAVVTAYRAGLVTP</sequence>
<evidence type="ECO:0000259" key="8">
    <source>
        <dbReference type="PROSITE" id="PS50110"/>
    </source>
</evidence>
<dbReference type="CDD" id="cd06170">
    <property type="entry name" value="LuxR_C_like"/>
    <property type="match status" value="1"/>
</dbReference>
<dbReference type="InterPro" id="IPR000792">
    <property type="entry name" value="Tscrpt_reg_LuxR_C"/>
</dbReference>
<evidence type="ECO:0000256" key="6">
    <source>
        <dbReference type="SAM" id="MobiDB-lite"/>
    </source>
</evidence>
<proteinExistence type="predicted"/>
<dbReference type="GO" id="GO:0006355">
    <property type="term" value="P:regulation of DNA-templated transcription"/>
    <property type="evidence" value="ECO:0007669"/>
    <property type="project" value="InterPro"/>
</dbReference>
<evidence type="ECO:0000259" key="7">
    <source>
        <dbReference type="PROSITE" id="PS50043"/>
    </source>
</evidence>
<dbReference type="GO" id="GO:0003677">
    <property type="term" value="F:DNA binding"/>
    <property type="evidence" value="ECO:0007669"/>
    <property type="project" value="UniProtKB-KW"/>
</dbReference>
<feature type="domain" description="HTH luxR-type" evidence="7">
    <location>
        <begin position="205"/>
        <end position="270"/>
    </location>
</feature>
<keyword evidence="3" id="KW-0238">DNA-binding</keyword>
<dbReference type="InterPro" id="IPR001789">
    <property type="entry name" value="Sig_transdc_resp-reg_receiver"/>
</dbReference>
<dbReference type="EMBL" id="QREH01000001">
    <property type="protein sequence ID" value="REE04434.1"/>
    <property type="molecule type" value="Genomic_DNA"/>
</dbReference>
<keyword evidence="4" id="KW-0804">Transcription</keyword>
<feature type="modified residue" description="4-aspartylphosphate" evidence="5">
    <location>
        <position position="62"/>
    </location>
</feature>
<dbReference type="InterPro" id="IPR039420">
    <property type="entry name" value="WalR-like"/>
</dbReference>
<feature type="compositionally biased region" description="Low complexity" evidence="6">
    <location>
        <begin position="89"/>
        <end position="115"/>
    </location>
</feature>
<dbReference type="PROSITE" id="PS50110">
    <property type="entry name" value="RESPONSE_REGULATORY"/>
    <property type="match status" value="1"/>
</dbReference>
<comment type="caution">
    <text evidence="9">The sequence shown here is derived from an EMBL/GenBank/DDBJ whole genome shotgun (WGS) entry which is preliminary data.</text>
</comment>
<name>A0A3D9LFI7_9MICC</name>
<gene>
    <name evidence="9" type="ORF">C8E99_2269</name>
</gene>
<evidence type="ECO:0000256" key="5">
    <source>
        <dbReference type="PROSITE-ProRule" id="PRU00169"/>
    </source>
</evidence>
<dbReference type="CDD" id="cd17535">
    <property type="entry name" value="REC_NarL-like"/>
    <property type="match status" value="1"/>
</dbReference>
<evidence type="ECO:0000313" key="10">
    <source>
        <dbReference type="Proteomes" id="UP000256727"/>
    </source>
</evidence>
<dbReference type="PANTHER" id="PTHR43214">
    <property type="entry name" value="TWO-COMPONENT RESPONSE REGULATOR"/>
    <property type="match status" value="1"/>
</dbReference>
<protein>
    <submittedName>
        <fullName evidence="9">LuxR family two component transcriptional regulator</fullName>
    </submittedName>
</protein>
<dbReference type="SMART" id="SM00448">
    <property type="entry name" value="REC"/>
    <property type="match status" value="1"/>
</dbReference>
<dbReference type="PRINTS" id="PR00038">
    <property type="entry name" value="HTHLUXR"/>
</dbReference>
<dbReference type="InterPro" id="IPR058245">
    <property type="entry name" value="NreC/VraR/RcsB-like_REC"/>
</dbReference>
<dbReference type="Gene3D" id="3.40.50.2300">
    <property type="match status" value="2"/>
</dbReference>
<evidence type="ECO:0000256" key="1">
    <source>
        <dbReference type="ARBA" id="ARBA00022553"/>
    </source>
</evidence>
<accession>A0A3D9LFI7</accession>
<dbReference type="SUPFAM" id="SSF46894">
    <property type="entry name" value="C-terminal effector domain of the bipartite response regulators"/>
    <property type="match status" value="1"/>
</dbReference>
<evidence type="ECO:0000313" key="9">
    <source>
        <dbReference type="EMBL" id="REE04434.1"/>
    </source>
</evidence>
<dbReference type="PANTHER" id="PTHR43214:SF24">
    <property type="entry name" value="TRANSCRIPTIONAL REGULATORY PROTEIN NARL-RELATED"/>
    <property type="match status" value="1"/>
</dbReference>
<keyword evidence="1 5" id="KW-0597">Phosphoprotein</keyword>
<evidence type="ECO:0000256" key="3">
    <source>
        <dbReference type="ARBA" id="ARBA00023125"/>
    </source>
</evidence>
<evidence type="ECO:0000256" key="2">
    <source>
        <dbReference type="ARBA" id="ARBA00023015"/>
    </source>
</evidence>